<keyword evidence="3" id="KW-1185">Reference proteome</keyword>
<name>A0AAV2HJ39_LYMST</name>
<proteinExistence type="predicted"/>
<dbReference type="InterPro" id="IPR013783">
    <property type="entry name" value="Ig-like_fold"/>
</dbReference>
<dbReference type="Proteomes" id="UP001497497">
    <property type="component" value="Unassembled WGS sequence"/>
</dbReference>
<feature type="domain" description="Immunoglobulin" evidence="1">
    <location>
        <begin position="194"/>
        <end position="322"/>
    </location>
</feature>
<evidence type="ECO:0000259" key="1">
    <source>
        <dbReference type="SMART" id="SM00409"/>
    </source>
</evidence>
<comment type="caution">
    <text evidence="2">The sequence shown here is derived from an EMBL/GenBank/DDBJ whole genome shotgun (WGS) entry which is preliminary data.</text>
</comment>
<feature type="domain" description="Immunoglobulin" evidence="1">
    <location>
        <begin position="26"/>
        <end position="146"/>
    </location>
</feature>
<dbReference type="InterPro" id="IPR003599">
    <property type="entry name" value="Ig_sub"/>
</dbReference>
<evidence type="ECO:0000313" key="2">
    <source>
        <dbReference type="EMBL" id="CAL1532182.1"/>
    </source>
</evidence>
<sequence>MKETIVVFYCLSSIIFNPGQGFLNILDKSTVEEGEIFTMTCDYLRFDYTNEMIDYVLAVHLRRKLVNTSEESVLCIFNPTFREELHYIKKFPPGRNWDVWGVAGGDVNTGQKEKVTLSIAVLDTTIADSGNYTCVMEYSNIKLELMRRSEFLTVTKSTYSKPIYTRRTTRKTAAPTNPTTNSPVTKAVGNQPILDKSTVVEGESFTMTCDYKRFEIVNSGIDQDDYINRLQLSRLLEGSSKYSLVYRYCPRHVTNNRISGFPPGRSWHVHIDQGDHEAIQEFIRLTVTVNDTIYSDSGSYECDVLFGTQRQNKRNETLTVIKAETDPTAMTVSECQDLELTTTGIQIDSADNIDKHHSVLLLLYFVLPWLLD</sequence>
<accession>A0AAV2HJ39</accession>
<evidence type="ECO:0000313" key="3">
    <source>
        <dbReference type="Proteomes" id="UP001497497"/>
    </source>
</evidence>
<organism evidence="2 3">
    <name type="scientific">Lymnaea stagnalis</name>
    <name type="common">Great pond snail</name>
    <name type="synonym">Helix stagnalis</name>
    <dbReference type="NCBI Taxonomy" id="6523"/>
    <lineage>
        <taxon>Eukaryota</taxon>
        <taxon>Metazoa</taxon>
        <taxon>Spiralia</taxon>
        <taxon>Lophotrochozoa</taxon>
        <taxon>Mollusca</taxon>
        <taxon>Gastropoda</taxon>
        <taxon>Heterobranchia</taxon>
        <taxon>Euthyneura</taxon>
        <taxon>Panpulmonata</taxon>
        <taxon>Hygrophila</taxon>
        <taxon>Lymnaeoidea</taxon>
        <taxon>Lymnaeidae</taxon>
        <taxon>Lymnaea</taxon>
    </lineage>
</organism>
<dbReference type="SMART" id="SM00409">
    <property type="entry name" value="IG"/>
    <property type="match status" value="2"/>
</dbReference>
<dbReference type="AlphaFoldDB" id="A0AAV2HJ39"/>
<reference evidence="2 3" key="1">
    <citation type="submission" date="2024-04" db="EMBL/GenBank/DDBJ databases">
        <authorList>
            <consortium name="Genoscope - CEA"/>
            <person name="William W."/>
        </authorList>
    </citation>
    <scope>NUCLEOTIDE SEQUENCE [LARGE SCALE GENOMIC DNA]</scope>
</reference>
<protein>
    <recommendedName>
        <fullName evidence="1">Immunoglobulin domain-containing protein</fullName>
    </recommendedName>
</protein>
<gene>
    <name evidence="2" type="ORF">GSLYS_00006261001</name>
</gene>
<dbReference type="Gene3D" id="2.60.40.10">
    <property type="entry name" value="Immunoglobulins"/>
    <property type="match status" value="1"/>
</dbReference>
<dbReference type="EMBL" id="CAXITT010000108">
    <property type="protein sequence ID" value="CAL1532182.1"/>
    <property type="molecule type" value="Genomic_DNA"/>
</dbReference>